<dbReference type="Proteomes" id="UP001201549">
    <property type="component" value="Unassembled WGS sequence"/>
</dbReference>
<organism evidence="2 3">
    <name type="scientific">Shewanella electrica</name>
    <dbReference type="NCBI Taxonomy" id="515560"/>
    <lineage>
        <taxon>Bacteria</taxon>
        <taxon>Pseudomonadati</taxon>
        <taxon>Pseudomonadota</taxon>
        <taxon>Gammaproteobacteria</taxon>
        <taxon>Alteromonadales</taxon>
        <taxon>Shewanellaceae</taxon>
        <taxon>Shewanella</taxon>
    </lineage>
</organism>
<dbReference type="RefSeq" id="WP_238897314.1">
    <property type="nucleotide sequence ID" value="NZ_JAKOGG010000013.1"/>
</dbReference>
<reference evidence="2 3" key="1">
    <citation type="submission" date="2022-02" db="EMBL/GenBank/DDBJ databases">
        <authorList>
            <person name="Zhuang L."/>
        </authorList>
    </citation>
    <scope>NUCLEOTIDE SEQUENCE [LARGE SCALE GENOMIC DNA]</scope>
    <source>
        <strain evidence="2 3">C32</strain>
    </source>
</reference>
<evidence type="ECO:0000259" key="1">
    <source>
        <dbReference type="Pfam" id="PF04014"/>
    </source>
</evidence>
<dbReference type="EMBL" id="JAKOGG010000013">
    <property type="protein sequence ID" value="MCS4557838.1"/>
    <property type="molecule type" value="Genomic_DNA"/>
</dbReference>
<comment type="caution">
    <text evidence="2">The sequence shown here is derived from an EMBL/GenBank/DDBJ whole genome shotgun (WGS) entry which is preliminary data.</text>
</comment>
<evidence type="ECO:0000313" key="3">
    <source>
        <dbReference type="Proteomes" id="UP001201549"/>
    </source>
</evidence>
<gene>
    <name evidence="2" type="ORF">L9G74_15415</name>
</gene>
<dbReference type="InterPro" id="IPR037914">
    <property type="entry name" value="SpoVT-AbrB_sf"/>
</dbReference>
<reference evidence="3" key="2">
    <citation type="submission" date="2023-07" db="EMBL/GenBank/DDBJ databases">
        <title>Shewanella mangrovi sp. nov., an acetaldehyde- degrading bacterium isolated from mangrove sediment.</title>
        <authorList>
            <person name="Liu Y."/>
        </authorList>
    </citation>
    <scope>NUCLEOTIDE SEQUENCE [LARGE SCALE GENOMIC DNA]</scope>
    <source>
        <strain evidence="3">C32</strain>
    </source>
</reference>
<accession>A0ABT2FNC1</accession>
<feature type="domain" description="SpoVT-AbrB" evidence="1">
    <location>
        <begin position="17"/>
        <end position="51"/>
    </location>
</feature>
<dbReference type="InterPro" id="IPR007159">
    <property type="entry name" value="SpoVT-AbrB_dom"/>
</dbReference>
<name>A0ABT2FNC1_9GAMM</name>
<dbReference type="Gene3D" id="2.10.260.10">
    <property type="match status" value="1"/>
</dbReference>
<dbReference type="GO" id="GO:0003677">
    <property type="term" value="F:DNA binding"/>
    <property type="evidence" value="ECO:0007669"/>
    <property type="project" value="UniProtKB-KW"/>
</dbReference>
<keyword evidence="2" id="KW-0238">DNA-binding</keyword>
<protein>
    <submittedName>
        <fullName evidence="2">AbrB/MazE/SpoVT family DNA-binding domain-containing protein</fullName>
    </submittedName>
</protein>
<sequence>MKVKIEQNAAGEAFLAIPQELLDELKWEEGDNLEWLLNDDGNFCLRKVKSTK</sequence>
<dbReference type="SUPFAM" id="SSF89447">
    <property type="entry name" value="AbrB/MazE/MraZ-like"/>
    <property type="match status" value="1"/>
</dbReference>
<evidence type="ECO:0000313" key="2">
    <source>
        <dbReference type="EMBL" id="MCS4557838.1"/>
    </source>
</evidence>
<keyword evidence="3" id="KW-1185">Reference proteome</keyword>
<proteinExistence type="predicted"/>
<dbReference type="Pfam" id="PF04014">
    <property type="entry name" value="MazE_antitoxin"/>
    <property type="match status" value="1"/>
</dbReference>